<dbReference type="Pfam" id="PF05036">
    <property type="entry name" value="SPOR"/>
    <property type="match status" value="1"/>
</dbReference>
<dbReference type="GO" id="GO:0042834">
    <property type="term" value="F:peptidoglycan binding"/>
    <property type="evidence" value="ECO:0007669"/>
    <property type="project" value="InterPro"/>
</dbReference>
<dbReference type="Pfam" id="PF18175">
    <property type="entry name" value="HU-CCDC81_bac_2"/>
    <property type="match status" value="1"/>
</dbReference>
<evidence type="ECO:0000313" key="3">
    <source>
        <dbReference type="Proteomes" id="UP000634668"/>
    </source>
</evidence>
<dbReference type="Pfam" id="PF18174">
    <property type="entry name" value="HU-CCDC81_bac_1"/>
    <property type="match status" value="1"/>
</dbReference>
<organism evidence="2 3">
    <name type="scientific">Arenibacter certesii</name>
    <dbReference type="NCBI Taxonomy" id="228955"/>
    <lineage>
        <taxon>Bacteria</taxon>
        <taxon>Pseudomonadati</taxon>
        <taxon>Bacteroidota</taxon>
        <taxon>Flavobacteriia</taxon>
        <taxon>Flavobacteriales</taxon>
        <taxon>Flavobacteriaceae</taxon>
        <taxon>Arenibacter</taxon>
    </lineage>
</organism>
<comment type="caution">
    <text evidence="2">The sequence shown here is derived from an EMBL/GenBank/DDBJ whole genome shotgun (WGS) entry which is preliminary data.</text>
</comment>
<dbReference type="PROSITE" id="PS51724">
    <property type="entry name" value="SPOR"/>
    <property type="match status" value="1"/>
</dbReference>
<dbReference type="Proteomes" id="UP000634668">
    <property type="component" value="Unassembled WGS sequence"/>
</dbReference>
<dbReference type="SUPFAM" id="SSF110997">
    <property type="entry name" value="Sporulation related repeat"/>
    <property type="match status" value="1"/>
</dbReference>
<dbReference type="InterPro" id="IPR036680">
    <property type="entry name" value="SPOR-like_sf"/>
</dbReference>
<gene>
    <name evidence="2" type="ORF">GCM10007383_24080</name>
</gene>
<reference evidence="2" key="1">
    <citation type="journal article" date="2014" name="Int. J. Syst. Evol. Microbiol.">
        <title>Complete genome sequence of Corynebacterium casei LMG S-19264T (=DSM 44701T), isolated from a smear-ripened cheese.</title>
        <authorList>
            <consortium name="US DOE Joint Genome Institute (JGI-PGF)"/>
            <person name="Walter F."/>
            <person name="Albersmeier A."/>
            <person name="Kalinowski J."/>
            <person name="Ruckert C."/>
        </authorList>
    </citation>
    <scope>NUCLEOTIDE SEQUENCE</scope>
    <source>
        <strain evidence="2">KCTC 12113</strain>
    </source>
</reference>
<dbReference type="InterPro" id="IPR007730">
    <property type="entry name" value="SPOR-like_dom"/>
</dbReference>
<dbReference type="RefSeq" id="WP_026813589.1">
    <property type="nucleotide sequence ID" value="NZ_BMWP01000016.1"/>
</dbReference>
<accession>A0A918MMZ5</accession>
<name>A0A918MMZ5_9FLAO</name>
<feature type="domain" description="SPOR" evidence="1">
    <location>
        <begin position="237"/>
        <end position="314"/>
    </location>
</feature>
<dbReference type="InterPro" id="IPR040495">
    <property type="entry name" value="HU-CCDC81_bac_1"/>
</dbReference>
<evidence type="ECO:0000259" key="1">
    <source>
        <dbReference type="PROSITE" id="PS51724"/>
    </source>
</evidence>
<protein>
    <recommendedName>
        <fullName evidence="1">SPOR domain-containing protein</fullName>
    </recommendedName>
</protein>
<dbReference type="AlphaFoldDB" id="A0A918MMZ5"/>
<evidence type="ECO:0000313" key="2">
    <source>
        <dbReference type="EMBL" id="GGW38538.1"/>
    </source>
</evidence>
<dbReference type="InterPro" id="IPR041268">
    <property type="entry name" value="HU-CCDC81_bac_2"/>
</dbReference>
<dbReference type="EMBL" id="BMWP01000016">
    <property type="protein sequence ID" value="GGW38538.1"/>
    <property type="molecule type" value="Genomic_DNA"/>
</dbReference>
<keyword evidence="3" id="KW-1185">Reference proteome</keyword>
<sequence length="315" mass="35930">MGTEHYIAELLYRYNCVMVPEFGAFLTQMESAVINESNNTFSPPRKTISFNEQLTSNDGLLVSYMADAEKMSYEDMQKKIAWVSQQWKLKLEAGEKLSFPNLGELWRNQEGKTQFQPSNEVNYLTSSFGLSSFVASPITREILKEEILELEEKVPFTITPEARKERSNRPYFKYAAVILLAVATSFTGYRLYNENVNTQQLVRQEAEQQVSRNIQEATFFNTAPLELPVISLNISSPKKSAAHQIIAGAFRVKENADKKVEQLKEKGYDALYIGENEYGLHMVAYGSYSNTDEALQELRKIKASESSEAWMRSVK</sequence>
<reference evidence="2" key="2">
    <citation type="submission" date="2020-09" db="EMBL/GenBank/DDBJ databases">
        <authorList>
            <person name="Sun Q."/>
            <person name="Kim S."/>
        </authorList>
    </citation>
    <scope>NUCLEOTIDE SEQUENCE</scope>
    <source>
        <strain evidence="2">KCTC 12113</strain>
    </source>
</reference>
<proteinExistence type="predicted"/>
<dbReference type="Gene3D" id="3.30.70.1070">
    <property type="entry name" value="Sporulation related repeat"/>
    <property type="match status" value="1"/>
</dbReference>